<keyword evidence="8" id="KW-0804">Transcription</keyword>
<evidence type="ECO:0000256" key="8">
    <source>
        <dbReference type="ARBA" id="ARBA00023163"/>
    </source>
</evidence>
<evidence type="ECO:0000256" key="6">
    <source>
        <dbReference type="ARBA" id="ARBA00023015"/>
    </source>
</evidence>
<dbReference type="InterPro" id="IPR011990">
    <property type="entry name" value="TPR-like_helical_dom_sf"/>
</dbReference>
<sequence length="569" mass="65320">MARIRERDKKLFPLQTIASVVELFKNHLVNQDEPDLILLSLVLGAIEHSITDRRPCKNGAKDADRSNIEFPPLKLSTIDALYQKFETHILSNVSPIEKAREETTIEFLRKVSDVVWNSLLRSYQKEKAHMQTLFSYVTASKLDAYGVSYGVSAACQLLKRNDVRLALSEDHSWIVFGKSLDKSLEVTWHGKGTDDRRGQTADQGVQERNWRYQNSYALKCTRPMEVASLICAIDVHLSATTDSLELRNLQQALLWLLYDMGHLEKYPSALSTLADLQELKSTNSSLTPVKLYQKAIECNRKFYDNHYVYPYTFLGNHYYRRKIYKEALQCWSEAADVIRKYNYSREDESIYNIFLEISNSLLPDIVKYFSTGIVASRDSLLCDPECYAYILQFYDGVCQWEEDSDTPVLHITWANKVCFSLSKFDSDTRGRVHLDENCKEDDKENNDEKPLNIQEVVKQYSEFGETSPKIDEIARNCGEALLNKEFLDEGHGEPFTNNNGSLGSYPTKLNIEPRLTLRSTKMKNISSLLTATRFNTSAIELQLTAQSQVTLKHSAPARGYPRAKRQRRN</sequence>
<gene>
    <name evidence="10" type="ORF">DGYR_LOCUS4852</name>
</gene>
<dbReference type="GO" id="GO:0035097">
    <property type="term" value="C:histone methyltransferase complex"/>
    <property type="evidence" value="ECO:0007669"/>
    <property type="project" value="TreeGrafter"/>
</dbReference>
<protein>
    <recommendedName>
        <fullName evidence="2">Menin</fullName>
    </recommendedName>
</protein>
<dbReference type="GO" id="GO:0045786">
    <property type="term" value="P:negative regulation of cell cycle"/>
    <property type="evidence" value="ECO:0007669"/>
    <property type="project" value="TreeGrafter"/>
</dbReference>
<evidence type="ECO:0000313" key="10">
    <source>
        <dbReference type="EMBL" id="CAD5116208.1"/>
    </source>
</evidence>
<proteinExistence type="predicted"/>
<keyword evidence="5" id="KW-0156">Chromatin regulator</keyword>
<organism evidence="10 11">
    <name type="scientific">Dimorphilus gyrociliatus</name>
    <dbReference type="NCBI Taxonomy" id="2664684"/>
    <lineage>
        <taxon>Eukaryota</taxon>
        <taxon>Metazoa</taxon>
        <taxon>Spiralia</taxon>
        <taxon>Lophotrochozoa</taxon>
        <taxon>Annelida</taxon>
        <taxon>Polychaeta</taxon>
        <taxon>Polychaeta incertae sedis</taxon>
        <taxon>Dinophilidae</taxon>
        <taxon>Dimorphilus</taxon>
    </lineage>
</organism>
<dbReference type="EMBL" id="CAJFCJ010000006">
    <property type="protein sequence ID" value="CAD5116208.1"/>
    <property type="molecule type" value="Genomic_DNA"/>
</dbReference>
<keyword evidence="7" id="KW-0238">DNA-binding</keyword>
<dbReference type="OrthoDB" id="5962932at2759"/>
<dbReference type="GO" id="GO:0000785">
    <property type="term" value="C:chromatin"/>
    <property type="evidence" value="ECO:0007669"/>
    <property type="project" value="TreeGrafter"/>
</dbReference>
<name>A0A7I8VKH3_9ANNE</name>
<keyword evidence="3" id="KW-0678">Repressor</keyword>
<dbReference type="GO" id="GO:0000976">
    <property type="term" value="F:transcription cis-regulatory region binding"/>
    <property type="evidence" value="ECO:0007669"/>
    <property type="project" value="TreeGrafter"/>
</dbReference>
<evidence type="ECO:0000313" key="11">
    <source>
        <dbReference type="Proteomes" id="UP000549394"/>
    </source>
</evidence>
<evidence type="ECO:0000256" key="1">
    <source>
        <dbReference type="ARBA" id="ARBA00004123"/>
    </source>
</evidence>
<dbReference type="GO" id="GO:0000403">
    <property type="term" value="F:Y-form DNA binding"/>
    <property type="evidence" value="ECO:0007669"/>
    <property type="project" value="TreeGrafter"/>
</dbReference>
<evidence type="ECO:0000256" key="3">
    <source>
        <dbReference type="ARBA" id="ARBA00022491"/>
    </source>
</evidence>
<keyword evidence="9" id="KW-0539">Nucleus</keyword>
<keyword evidence="6" id="KW-0805">Transcription regulation</keyword>
<comment type="caution">
    <text evidence="10">The sequence shown here is derived from an EMBL/GenBank/DDBJ whole genome shotgun (WGS) entry which is preliminary data.</text>
</comment>
<dbReference type="PANTHER" id="PTHR12693:SF3">
    <property type="entry name" value="MENIN"/>
    <property type="match status" value="1"/>
</dbReference>
<accession>A0A7I8VKH3</accession>
<dbReference type="GO" id="GO:0008285">
    <property type="term" value="P:negative regulation of cell population proliferation"/>
    <property type="evidence" value="ECO:0007669"/>
    <property type="project" value="TreeGrafter"/>
</dbReference>
<dbReference type="SUPFAM" id="SSF48452">
    <property type="entry name" value="TPR-like"/>
    <property type="match status" value="1"/>
</dbReference>
<evidence type="ECO:0000256" key="4">
    <source>
        <dbReference type="ARBA" id="ARBA00022553"/>
    </source>
</evidence>
<dbReference type="PANTHER" id="PTHR12693">
    <property type="entry name" value="MENIN"/>
    <property type="match status" value="1"/>
</dbReference>
<reference evidence="10 11" key="1">
    <citation type="submission" date="2020-08" db="EMBL/GenBank/DDBJ databases">
        <authorList>
            <person name="Hejnol A."/>
        </authorList>
    </citation>
    <scope>NUCLEOTIDE SEQUENCE [LARGE SCALE GENOMIC DNA]</scope>
</reference>
<keyword evidence="4" id="KW-0597">Phosphoprotein</keyword>
<evidence type="ECO:0000256" key="7">
    <source>
        <dbReference type="ARBA" id="ARBA00023125"/>
    </source>
</evidence>
<dbReference type="GO" id="GO:0003682">
    <property type="term" value="F:chromatin binding"/>
    <property type="evidence" value="ECO:0007669"/>
    <property type="project" value="TreeGrafter"/>
</dbReference>
<dbReference type="AlphaFoldDB" id="A0A7I8VKH3"/>
<dbReference type="Pfam" id="PF05053">
    <property type="entry name" value="Menin"/>
    <property type="match status" value="2"/>
</dbReference>
<evidence type="ECO:0000256" key="9">
    <source>
        <dbReference type="ARBA" id="ARBA00023242"/>
    </source>
</evidence>
<comment type="subcellular location">
    <subcellularLocation>
        <location evidence="1">Nucleus</location>
    </subcellularLocation>
</comment>
<dbReference type="CDD" id="cd14456">
    <property type="entry name" value="Menin"/>
    <property type="match status" value="1"/>
</dbReference>
<dbReference type="GO" id="GO:0006357">
    <property type="term" value="P:regulation of transcription by RNA polymerase II"/>
    <property type="evidence" value="ECO:0007669"/>
    <property type="project" value="TreeGrafter"/>
</dbReference>
<dbReference type="GO" id="GO:0006325">
    <property type="term" value="P:chromatin organization"/>
    <property type="evidence" value="ECO:0007669"/>
    <property type="project" value="UniProtKB-KW"/>
</dbReference>
<dbReference type="InterPro" id="IPR007747">
    <property type="entry name" value="Menin"/>
</dbReference>
<dbReference type="Proteomes" id="UP000549394">
    <property type="component" value="Unassembled WGS sequence"/>
</dbReference>
<keyword evidence="11" id="KW-1185">Reference proteome</keyword>
<evidence type="ECO:0000256" key="2">
    <source>
        <dbReference type="ARBA" id="ARBA00021162"/>
    </source>
</evidence>
<evidence type="ECO:0000256" key="5">
    <source>
        <dbReference type="ARBA" id="ARBA00022853"/>
    </source>
</evidence>